<evidence type="ECO:0000313" key="5">
    <source>
        <dbReference type="Proteomes" id="UP000231901"/>
    </source>
</evidence>
<dbReference type="OrthoDB" id="9789605at2"/>
<sequence length="151" mass="17993">MIRPYRPQDLDPLVRLWLESTTRAHPFISPRYWRESEELVRGHYIPHSQTWIYEDEQGIGGFISVMDQRFIGALFVHHNLYGQGAGAALMQHIQHRFPMLSLEVYQQNHRACAFYRKQGFITVQENYQHETRSRLLIMHWQDQELLASVMP</sequence>
<dbReference type="GeneID" id="66562773"/>
<organism evidence="4 5">
    <name type="scientific">Dickeya fangzhongdai</name>
    <dbReference type="NCBI Taxonomy" id="1778540"/>
    <lineage>
        <taxon>Bacteria</taxon>
        <taxon>Pseudomonadati</taxon>
        <taxon>Pseudomonadota</taxon>
        <taxon>Gammaproteobacteria</taxon>
        <taxon>Enterobacterales</taxon>
        <taxon>Pectobacteriaceae</taxon>
        <taxon>Dickeya</taxon>
    </lineage>
</organism>
<dbReference type="GO" id="GO:0016747">
    <property type="term" value="F:acyltransferase activity, transferring groups other than amino-acyl groups"/>
    <property type="evidence" value="ECO:0007669"/>
    <property type="project" value="InterPro"/>
</dbReference>
<proteinExistence type="predicted"/>
<keyword evidence="2" id="KW-0012">Acyltransferase</keyword>
<evidence type="ECO:0000256" key="2">
    <source>
        <dbReference type="ARBA" id="ARBA00023315"/>
    </source>
</evidence>
<reference evidence="5" key="1">
    <citation type="journal article" date="2018" name="Genome Announc.">
        <title>Complete genome sequence of a Dickeya fangzhongdai type strain causing bleeding canker of pear tree trunks.</title>
        <authorList>
            <person name="Zhao Y."/>
            <person name="Tian Y."/>
            <person name="Li X."/>
            <person name="Hu B."/>
        </authorList>
    </citation>
    <scope>NUCLEOTIDE SEQUENCE [LARGE SCALE GENOMIC DNA]</scope>
    <source>
        <strain evidence="5">DSM 101947</strain>
    </source>
</reference>
<feature type="domain" description="N-acetyltransferase" evidence="3">
    <location>
        <begin position="1"/>
        <end position="143"/>
    </location>
</feature>
<keyword evidence="1 4" id="KW-0808">Transferase</keyword>
<dbReference type="KEGG" id="dfn:CVE23_00245"/>
<dbReference type="Proteomes" id="UP000231901">
    <property type="component" value="Chromosome"/>
</dbReference>
<dbReference type="Pfam" id="PF13673">
    <property type="entry name" value="Acetyltransf_10"/>
    <property type="match status" value="1"/>
</dbReference>
<dbReference type="InterPro" id="IPR016181">
    <property type="entry name" value="Acyl_CoA_acyltransferase"/>
</dbReference>
<dbReference type="PANTHER" id="PTHR43800">
    <property type="entry name" value="PEPTIDYL-LYSINE N-ACETYLTRANSFERASE YJAB"/>
    <property type="match status" value="1"/>
</dbReference>
<evidence type="ECO:0000259" key="3">
    <source>
        <dbReference type="PROSITE" id="PS51186"/>
    </source>
</evidence>
<dbReference type="RefSeq" id="WP_049855496.1">
    <property type="nucleotide sequence ID" value="NZ_BMJF01000013.1"/>
</dbReference>
<protein>
    <submittedName>
        <fullName evidence="4">N-acetyltransferase</fullName>
    </submittedName>
</protein>
<dbReference type="CDD" id="cd04301">
    <property type="entry name" value="NAT_SF"/>
    <property type="match status" value="1"/>
</dbReference>
<keyword evidence="5" id="KW-1185">Reference proteome</keyword>
<name>A0A2K8QGB0_9GAMM</name>
<dbReference type="InterPro" id="IPR000182">
    <property type="entry name" value="GNAT_dom"/>
</dbReference>
<dbReference type="EMBL" id="CP025003">
    <property type="protein sequence ID" value="ATZ92543.1"/>
    <property type="molecule type" value="Genomic_DNA"/>
</dbReference>
<gene>
    <name evidence="4" type="ORF">CVE23_00245</name>
</gene>
<dbReference type="SUPFAM" id="SSF55729">
    <property type="entry name" value="Acyl-CoA N-acyltransferases (Nat)"/>
    <property type="match status" value="1"/>
</dbReference>
<dbReference type="AlphaFoldDB" id="A0A2K8QGB0"/>
<accession>A0A2K8QGB0</accession>
<evidence type="ECO:0000256" key="1">
    <source>
        <dbReference type="ARBA" id="ARBA00022679"/>
    </source>
</evidence>
<dbReference type="Gene3D" id="3.40.630.30">
    <property type="match status" value="1"/>
</dbReference>
<dbReference type="PANTHER" id="PTHR43800:SF1">
    <property type="entry name" value="PEPTIDYL-LYSINE N-ACETYLTRANSFERASE YJAB"/>
    <property type="match status" value="1"/>
</dbReference>
<dbReference type="PROSITE" id="PS51186">
    <property type="entry name" value="GNAT"/>
    <property type="match status" value="1"/>
</dbReference>
<evidence type="ECO:0000313" key="4">
    <source>
        <dbReference type="EMBL" id="ATZ92543.1"/>
    </source>
</evidence>
<dbReference type="NCBIfam" id="NF007853">
    <property type="entry name" value="PRK10562.1"/>
    <property type="match status" value="1"/>
</dbReference>